<dbReference type="Gene3D" id="2.160.10.10">
    <property type="entry name" value="Hexapeptide repeat proteins"/>
    <property type="match status" value="1"/>
</dbReference>
<protein>
    <submittedName>
        <fullName evidence="8">Glucose-1-phosphate adenylyltransferase</fullName>
    </submittedName>
</protein>
<evidence type="ECO:0000259" key="7">
    <source>
        <dbReference type="Pfam" id="PF24894"/>
    </source>
</evidence>
<organism evidence="8 9">
    <name type="scientific">Stigmatella aurantiaca</name>
    <dbReference type="NCBI Taxonomy" id="41"/>
    <lineage>
        <taxon>Bacteria</taxon>
        <taxon>Pseudomonadati</taxon>
        <taxon>Myxococcota</taxon>
        <taxon>Myxococcia</taxon>
        <taxon>Myxococcales</taxon>
        <taxon>Cystobacterineae</taxon>
        <taxon>Archangiaceae</taxon>
        <taxon>Stigmatella</taxon>
    </lineage>
</organism>
<evidence type="ECO:0000259" key="6">
    <source>
        <dbReference type="Pfam" id="PF00483"/>
    </source>
</evidence>
<evidence type="ECO:0000313" key="9">
    <source>
        <dbReference type="Proteomes" id="UP000182719"/>
    </source>
</evidence>
<dbReference type="GO" id="GO:0005978">
    <property type="term" value="P:glycogen biosynthetic process"/>
    <property type="evidence" value="ECO:0007669"/>
    <property type="project" value="UniProtKB-KW"/>
</dbReference>
<dbReference type="GO" id="GO:0000166">
    <property type="term" value="F:nucleotide binding"/>
    <property type="evidence" value="ECO:0007669"/>
    <property type="project" value="UniProtKB-KW"/>
</dbReference>
<keyword evidence="3 8" id="KW-0548">Nucleotidyltransferase</keyword>
<dbReference type="Pfam" id="PF24894">
    <property type="entry name" value="Hexapep_GlmU"/>
    <property type="match status" value="1"/>
</dbReference>
<evidence type="ECO:0000256" key="4">
    <source>
        <dbReference type="ARBA" id="ARBA00022741"/>
    </source>
</evidence>
<dbReference type="GO" id="GO:0008878">
    <property type="term" value="F:glucose-1-phosphate adenylyltransferase activity"/>
    <property type="evidence" value="ECO:0007669"/>
    <property type="project" value="InterPro"/>
</dbReference>
<feature type="domain" description="Nucleotidyl transferase" evidence="6">
    <location>
        <begin position="6"/>
        <end position="263"/>
    </location>
</feature>
<evidence type="ECO:0000313" key="8">
    <source>
        <dbReference type="EMBL" id="SEM54494.1"/>
    </source>
</evidence>
<name>A0A1H7Z930_STIAU</name>
<sequence>MNDLRAVLLAGGYGKRMGRLGATRVKPVIPFGTRCHLMDFSLHNAQRSGLDEVLLMSRYNEEQLHTYLRETWHSRIPIHFGPFNALHRQPAEQVYREVQRADEKGTADALIQNRPYIDTPPYRHTLVLHSDHVYLFDYRDMYRFHLEQRAALTIGFQQIPLEFVSLFGMVEVDSRMNLRAFVEKPPQPTSDKVFTAVCLFRNDILYRYLEGFQGTAWQHDISRDVIPRMLAEGEVIKCYPFPDYWEDIGTAHRYHRAHMNLLQGIGVPLEEMPRVLPGGEHCVFTETGRVRQSIVPVALREGPAHINHSVVFAGATVGEGALIENSVLLPGSRIAPGVRVKDSIVCAHEVIESDFIGRLE</sequence>
<dbReference type="SUPFAM" id="SSF51161">
    <property type="entry name" value="Trimeric LpxA-like enzymes"/>
    <property type="match status" value="1"/>
</dbReference>
<feature type="domain" description="Glucose-1-phosphate adenylyltransferase/Bifunctional protein GlmU-like C-terminal hexapeptide" evidence="7">
    <location>
        <begin position="287"/>
        <end position="353"/>
    </location>
</feature>
<evidence type="ECO:0000256" key="1">
    <source>
        <dbReference type="ARBA" id="ARBA00010443"/>
    </source>
</evidence>
<dbReference type="Gene3D" id="3.90.550.10">
    <property type="entry name" value="Spore Coat Polysaccharide Biosynthesis Protein SpsA, Chain A"/>
    <property type="match status" value="1"/>
</dbReference>
<dbReference type="Pfam" id="PF00483">
    <property type="entry name" value="NTP_transferase"/>
    <property type="match status" value="1"/>
</dbReference>
<keyword evidence="4" id="KW-0547">Nucleotide-binding</keyword>
<gene>
    <name evidence="8" type="ORF">SAMN05444354_118105</name>
</gene>
<evidence type="ECO:0000256" key="3">
    <source>
        <dbReference type="ARBA" id="ARBA00022695"/>
    </source>
</evidence>
<dbReference type="Proteomes" id="UP000182719">
    <property type="component" value="Unassembled WGS sequence"/>
</dbReference>
<dbReference type="InterPro" id="IPR029044">
    <property type="entry name" value="Nucleotide-diphossugar_trans"/>
</dbReference>
<dbReference type="EMBL" id="FOAP01000018">
    <property type="protein sequence ID" value="SEM54494.1"/>
    <property type="molecule type" value="Genomic_DNA"/>
</dbReference>
<dbReference type="PANTHER" id="PTHR43523:SF12">
    <property type="entry name" value="GLUCOSE-1-PHOSPHATE ADENYLYLTRANSFERASE LARGE SUBUNIT 1, CHLOROPLASTIC-RELATED"/>
    <property type="match status" value="1"/>
</dbReference>
<dbReference type="InterPro" id="IPR005835">
    <property type="entry name" value="NTP_transferase_dom"/>
</dbReference>
<evidence type="ECO:0000256" key="2">
    <source>
        <dbReference type="ARBA" id="ARBA00022679"/>
    </source>
</evidence>
<dbReference type="InterPro" id="IPR011831">
    <property type="entry name" value="ADP-Glc_PPase"/>
</dbReference>
<dbReference type="AlphaFoldDB" id="A0A1H7Z930"/>
<proteinExistence type="inferred from homology"/>
<dbReference type="InterPro" id="IPR011004">
    <property type="entry name" value="Trimer_LpxA-like_sf"/>
</dbReference>
<dbReference type="InterPro" id="IPR056818">
    <property type="entry name" value="GlmU/GlgC-like_hexapep"/>
</dbReference>
<keyword evidence="2 8" id="KW-0808">Transferase</keyword>
<dbReference type="CDD" id="cd04181">
    <property type="entry name" value="NTP_transferase"/>
    <property type="match status" value="1"/>
</dbReference>
<dbReference type="RefSeq" id="WP_075009595.1">
    <property type="nucleotide sequence ID" value="NZ_FOAP01000018.1"/>
</dbReference>
<dbReference type="SUPFAM" id="SSF53448">
    <property type="entry name" value="Nucleotide-diphospho-sugar transferases"/>
    <property type="match status" value="1"/>
</dbReference>
<dbReference type="OrthoDB" id="9788272at2"/>
<dbReference type="PANTHER" id="PTHR43523">
    <property type="entry name" value="GLUCOSE-1-PHOSPHATE ADENYLYLTRANSFERASE-RELATED"/>
    <property type="match status" value="1"/>
</dbReference>
<evidence type="ECO:0000256" key="5">
    <source>
        <dbReference type="ARBA" id="ARBA00023056"/>
    </source>
</evidence>
<comment type="similarity">
    <text evidence="1">Belongs to the bacterial/plant glucose-1-phosphate adenylyltransferase family.</text>
</comment>
<reference evidence="9" key="1">
    <citation type="submission" date="2016-10" db="EMBL/GenBank/DDBJ databases">
        <authorList>
            <person name="Varghese N."/>
            <person name="Submissions S."/>
        </authorList>
    </citation>
    <scope>NUCLEOTIDE SEQUENCE [LARGE SCALE GENOMIC DNA]</scope>
    <source>
        <strain evidence="9">DSM 17044</strain>
    </source>
</reference>
<keyword evidence="9" id="KW-1185">Reference proteome</keyword>
<accession>A0A1H7Z930</accession>
<keyword evidence="5" id="KW-0320">Glycogen biosynthesis</keyword>